<gene>
    <name evidence="3" type="ORF">EDD78_11245</name>
</gene>
<sequence>MIVDTHCHYWSLQGVPYYNNAPLELYLKEQRIDKISLICMNEKENEGMCRQVRAHPGTYFGIAYLDFNRMKDSLTKLRAWVKEGIVKGVKLYPYFEHFDVDDRAIYPFYETAVELGLPVLPHMGWVCMDEDASCHRKGSYRHTGFPVQYGRVMEDFPALKLIVSHLGGNYYYEFLTMAERFGSMIMETAWLPDYCMRHYPPLDMPGWIEHAVRFLGPERVMYAGEGVFPQDILRLDLPMAQKSLILSQNAVRYFGL</sequence>
<dbReference type="InterPro" id="IPR032466">
    <property type="entry name" value="Metal_Hydrolase"/>
</dbReference>
<dbReference type="GO" id="GO:0016831">
    <property type="term" value="F:carboxy-lyase activity"/>
    <property type="evidence" value="ECO:0007669"/>
    <property type="project" value="InterPro"/>
</dbReference>
<dbReference type="RefSeq" id="WP_132085102.1">
    <property type="nucleotide sequence ID" value="NZ_SLUK01000012.1"/>
</dbReference>
<dbReference type="SUPFAM" id="SSF51556">
    <property type="entry name" value="Metallo-dependent hydrolases"/>
    <property type="match status" value="1"/>
</dbReference>
<dbReference type="PANTHER" id="PTHR21240">
    <property type="entry name" value="2-AMINO-3-CARBOXYLMUCONATE-6-SEMIALDEHYDE DECARBOXYLASE"/>
    <property type="match status" value="1"/>
</dbReference>
<dbReference type="AlphaFoldDB" id="A0A9X8UHD9"/>
<reference evidence="3 4" key="1">
    <citation type="submission" date="2019-03" db="EMBL/GenBank/DDBJ databases">
        <title>Genomic Encyclopedia of Type Strains, Phase IV (KMG-IV): sequencing the most valuable type-strain genomes for metagenomic binning, comparative biology and taxonomic classification.</title>
        <authorList>
            <person name="Goeker M."/>
        </authorList>
    </citation>
    <scope>NUCLEOTIDE SEQUENCE [LARGE SCALE GENOMIC DNA]</scope>
    <source>
        <strain evidence="3 4">DSM 100433</strain>
    </source>
</reference>
<dbReference type="GO" id="GO:0019748">
    <property type="term" value="P:secondary metabolic process"/>
    <property type="evidence" value="ECO:0007669"/>
    <property type="project" value="TreeGrafter"/>
</dbReference>
<name>A0A9X8UHD9_9FIRM</name>
<dbReference type="Gene3D" id="3.20.20.140">
    <property type="entry name" value="Metal-dependent hydrolases"/>
    <property type="match status" value="1"/>
</dbReference>
<proteinExistence type="predicted"/>
<evidence type="ECO:0000313" key="3">
    <source>
        <dbReference type="EMBL" id="TCL41875.1"/>
    </source>
</evidence>
<feature type="domain" description="Amidohydrolase-related" evidence="2">
    <location>
        <begin position="40"/>
        <end position="256"/>
    </location>
</feature>
<protein>
    <submittedName>
        <fullName evidence="3">TIM-barrel fold metal-dependent hydrolase</fullName>
    </submittedName>
</protein>
<dbReference type="PANTHER" id="PTHR21240:SF28">
    <property type="entry name" value="ISO-OROTATE DECARBOXYLASE (EUROFUNG)"/>
    <property type="match status" value="1"/>
</dbReference>
<organism evidence="3 4">
    <name type="scientific">Harryflintia acetispora</name>
    <dbReference type="NCBI Taxonomy" id="1849041"/>
    <lineage>
        <taxon>Bacteria</taxon>
        <taxon>Bacillati</taxon>
        <taxon>Bacillota</taxon>
        <taxon>Clostridia</taxon>
        <taxon>Eubacteriales</taxon>
        <taxon>Oscillospiraceae</taxon>
        <taxon>Harryflintia</taxon>
    </lineage>
</organism>
<dbReference type="GO" id="GO:0016787">
    <property type="term" value="F:hydrolase activity"/>
    <property type="evidence" value="ECO:0007669"/>
    <property type="project" value="UniProtKB-KW"/>
</dbReference>
<dbReference type="Pfam" id="PF04909">
    <property type="entry name" value="Amidohydro_2"/>
    <property type="match status" value="1"/>
</dbReference>
<keyword evidence="4" id="KW-1185">Reference proteome</keyword>
<evidence type="ECO:0000259" key="2">
    <source>
        <dbReference type="Pfam" id="PF04909"/>
    </source>
</evidence>
<accession>A0A9X8UHD9</accession>
<dbReference type="EMBL" id="SLUK01000012">
    <property type="protein sequence ID" value="TCL41875.1"/>
    <property type="molecule type" value="Genomic_DNA"/>
</dbReference>
<keyword evidence="3" id="KW-0378">Hydrolase</keyword>
<evidence type="ECO:0000313" key="4">
    <source>
        <dbReference type="Proteomes" id="UP000294682"/>
    </source>
</evidence>
<evidence type="ECO:0000256" key="1">
    <source>
        <dbReference type="ARBA" id="ARBA00023239"/>
    </source>
</evidence>
<dbReference type="InterPro" id="IPR006680">
    <property type="entry name" value="Amidohydro-rel"/>
</dbReference>
<comment type="caution">
    <text evidence="3">The sequence shown here is derived from an EMBL/GenBank/DDBJ whole genome shotgun (WGS) entry which is preliminary data.</text>
</comment>
<dbReference type="Proteomes" id="UP000294682">
    <property type="component" value="Unassembled WGS sequence"/>
</dbReference>
<keyword evidence="1" id="KW-0456">Lyase</keyword>
<dbReference type="GO" id="GO:0005737">
    <property type="term" value="C:cytoplasm"/>
    <property type="evidence" value="ECO:0007669"/>
    <property type="project" value="TreeGrafter"/>
</dbReference>
<dbReference type="InterPro" id="IPR032465">
    <property type="entry name" value="ACMSD"/>
</dbReference>